<comment type="caution">
    <text evidence="1">The sequence shown here is derived from an EMBL/GenBank/DDBJ whole genome shotgun (WGS) entry which is preliminary data.</text>
</comment>
<evidence type="ECO:0000313" key="2">
    <source>
        <dbReference type="Proteomes" id="UP000293874"/>
    </source>
</evidence>
<organism evidence="1 2">
    <name type="scientific">Pseudobacter ginsenosidimutans</name>
    <dbReference type="NCBI Taxonomy" id="661488"/>
    <lineage>
        <taxon>Bacteria</taxon>
        <taxon>Pseudomonadati</taxon>
        <taxon>Bacteroidota</taxon>
        <taxon>Chitinophagia</taxon>
        <taxon>Chitinophagales</taxon>
        <taxon>Chitinophagaceae</taxon>
        <taxon>Pseudobacter</taxon>
    </lineage>
</organism>
<reference evidence="1 2" key="1">
    <citation type="submission" date="2019-02" db="EMBL/GenBank/DDBJ databases">
        <title>Genomic Encyclopedia of Type Strains, Phase IV (KMG-IV): sequencing the most valuable type-strain genomes for metagenomic binning, comparative biology and taxonomic classification.</title>
        <authorList>
            <person name="Goeker M."/>
        </authorList>
    </citation>
    <scope>NUCLEOTIDE SEQUENCE [LARGE SCALE GENOMIC DNA]</scope>
    <source>
        <strain evidence="1 2">DSM 18116</strain>
    </source>
</reference>
<sequence>MSTGISPEDALAQGQKGKMYFSTQPFSNGNENSKNSFTSAEFIYGRIETGQLPLKEAFNMASIKTKPLYLLTTYRITRDDGREKYMQGSIFLRMDNGAENKTFFNFDITPRADQAKTTVSMVEEFNTGFKAGFFLPYADNSDYFWKNGKYKVELSIYLKSYDAWGRLDDTEKWPDITGIFTLQFDAQDVAAQMKNSEDGRLAMNENRMKIDGLPDFFSKPAKITDPNLTSAKIMAILKRDLPSVNIVKAVIPPFDGTLKDIAKNDLGLILFRYVRPYVRVIYKEDGKCYLGSVTLKEDYLGGGKYGPLKYHKFWGEEGLLDCALVK</sequence>
<accession>A0A4Q7N3H4</accession>
<gene>
    <name evidence="1" type="ORF">EV199_0989</name>
</gene>
<name>A0A4Q7N3H4_9BACT</name>
<dbReference type="AlphaFoldDB" id="A0A4Q7N3H4"/>
<evidence type="ECO:0000313" key="1">
    <source>
        <dbReference type="EMBL" id="RZS75128.1"/>
    </source>
</evidence>
<dbReference type="EMBL" id="SGXA01000001">
    <property type="protein sequence ID" value="RZS75128.1"/>
    <property type="molecule type" value="Genomic_DNA"/>
</dbReference>
<protein>
    <submittedName>
        <fullName evidence="1">Uncharacterized protein</fullName>
    </submittedName>
</protein>
<keyword evidence="2" id="KW-1185">Reference proteome</keyword>
<proteinExistence type="predicted"/>
<dbReference type="Proteomes" id="UP000293874">
    <property type="component" value="Unassembled WGS sequence"/>
</dbReference>